<dbReference type="EMBL" id="JABAHT010000141">
    <property type="protein sequence ID" value="KAF4663469.1"/>
    <property type="molecule type" value="Genomic_DNA"/>
</dbReference>
<evidence type="ECO:0000313" key="4">
    <source>
        <dbReference type="Proteomes" id="UP000570595"/>
    </source>
</evidence>
<evidence type="ECO:0000313" key="3">
    <source>
        <dbReference type="EMBL" id="KAF4665327.1"/>
    </source>
</evidence>
<dbReference type="Gene3D" id="2.40.70.10">
    <property type="entry name" value="Acid Proteases"/>
    <property type="match status" value="1"/>
</dbReference>
<name>A0A7J6LVZ0_PEROL</name>
<comment type="caution">
    <text evidence="2">The sequence shown here is derived from an EMBL/GenBank/DDBJ whole genome shotgun (WGS) entry which is preliminary data.</text>
</comment>
<protein>
    <submittedName>
        <fullName evidence="2">Uncharacterized protein</fullName>
    </submittedName>
</protein>
<dbReference type="Proteomes" id="UP000570595">
    <property type="component" value="Unassembled WGS sequence"/>
</dbReference>
<sequence>MSRALAAIVFEVALCSLPECLAPVSHTPAKTVTLPVEQGFVTVSIDGQRVELLVDSGAHALIVLDGHWYEGMYGKGACEKSGSGCFFCPVEAPCEFSGAEGKTRLRFVDGTMIESISRRGSLVLGEHDAVDAIYKISRPMSPSRLSIPRGYFGLSRRPTVSPNQESLLESLVLQNVIQRLSFTIRPSKEQLGRFISGQLILGGTVNLSEATNYMLPEWPDDPVNHRAIPAVYVTSMDLLDARGSPTTKEATEHRHHRCSFRAALDTGANSMNLPHPGLLEDIERELRTKMREKGYTEERIGRLWGRTKKGFVYVRSKALKFLPVLALTLGGGENPILIKIHPKHYCTHIVGGCFTLFVQEHMSGYFGTPFFAAYGVHVDYTNNRTILLEN</sequence>
<accession>A0A7J6LVZ0</accession>
<feature type="signal peptide" evidence="1">
    <location>
        <begin position="1"/>
        <end position="22"/>
    </location>
</feature>
<dbReference type="SUPFAM" id="SSF50630">
    <property type="entry name" value="Acid proteases"/>
    <property type="match status" value="1"/>
</dbReference>
<feature type="chain" id="PRO_5036400566" evidence="1">
    <location>
        <begin position="23"/>
        <end position="390"/>
    </location>
</feature>
<dbReference type="Proteomes" id="UP000572268">
    <property type="component" value="Unassembled WGS sequence"/>
</dbReference>
<reference evidence="4 5" key="1">
    <citation type="submission" date="2020-04" db="EMBL/GenBank/DDBJ databases">
        <title>Perkinsus olseni comparative genomics.</title>
        <authorList>
            <person name="Bogema D.R."/>
        </authorList>
    </citation>
    <scope>NUCLEOTIDE SEQUENCE [LARGE SCALE GENOMIC DNA]</scope>
    <source>
        <strain evidence="2">ATCC PRA-179</strain>
        <strain evidence="3">ATCC PRA-31</strain>
    </source>
</reference>
<gene>
    <name evidence="3" type="ORF">FOL46_003747</name>
    <name evidence="2" type="ORF">FOZ61_001632</name>
</gene>
<dbReference type="OrthoDB" id="10313665at2759"/>
<organism evidence="2 4">
    <name type="scientific">Perkinsus olseni</name>
    <name type="common">Perkinsus atlanticus</name>
    <dbReference type="NCBI Taxonomy" id="32597"/>
    <lineage>
        <taxon>Eukaryota</taxon>
        <taxon>Sar</taxon>
        <taxon>Alveolata</taxon>
        <taxon>Perkinsozoa</taxon>
        <taxon>Perkinsea</taxon>
        <taxon>Perkinsida</taxon>
        <taxon>Perkinsidae</taxon>
        <taxon>Perkinsus</taxon>
    </lineage>
</organism>
<dbReference type="EMBL" id="JABANN010000236">
    <property type="protein sequence ID" value="KAF4665327.1"/>
    <property type="molecule type" value="Genomic_DNA"/>
</dbReference>
<dbReference type="InterPro" id="IPR021109">
    <property type="entry name" value="Peptidase_aspartic_dom_sf"/>
</dbReference>
<evidence type="ECO:0000313" key="5">
    <source>
        <dbReference type="Proteomes" id="UP000572268"/>
    </source>
</evidence>
<evidence type="ECO:0000313" key="2">
    <source>
        <dbReference type="EMBL" id="KAF4663469.1"/>
    </source>
</evidence>
<dbReference type="AlphaFoldDB" id="A0A7J6LVZ0"/>
<keyword evidence="1" id="KW-0732">Signal</keyword>
<evidence type="ECO:0000256" key="1">
    <source>
        <dbReference type="SAM" id="SignalP"/>
    </source>
</evidence>
<proteinExistence type="predicted"/>